<keyword evidence="2" id="KW-1185">Reference proteome</keyword>
<dbReference type="AlphaFoldDB" id="A0A1I2GJZ4"/>
<accession>A0A1I2GJZ4</accession>
<gene>
    <name evidence="1" type="ORF">SAMN04488131_11095</name>
</gene>
<protein>
    <submittedName>
        <fullName evidence="1">Uncharacterized protein</fullName>
    </submittedName>
</protein>
<organism evidence="1 2">
    <name type="scientific">Flavobacterium xueshanense</name>
    <dbReference type="NCBI Taxonomy" id="935223"/>
    <lineage>
        <taxon>Bacteria</taxon>
        <taxon>Pseudomonadati</taxon>
        <taxon>Bacteroidota</taxon>
        <taxon>Flavobacteriia</taxon>
        <taxon>Flavobacteriales</taxon>
        <taxon>Flavobacteriaceae</taxon>
        <taxon>Flavobacterium</taxon>
    </lineage>
</organism>
<sequence length="54" mass="6289">MSTKYKATTTEDAYFITMSTMGWVDIFTRLNQKPQLARASRSSTFSRVCKYKLQ</sequence>
<reference evidence="2" key="1">
    <citation type="submission" date="2016-10" db="EMBL/GenBank/DDBJ databases">
        <authorList>
            <person name="Varghese N."/>
            <person name="Submissions S."/>
        </authorList>
    </citation>
    <scope>NUCLEOTIDE SEQUENCE [LARGE SCALE GENOMIC DNA]</scope>
    <source>
        <strain evidence="2">CGMCC 1.9227</strain>
    </source>
</reference>
<evidence type="ECO:0000313" key="2">
    <source>
        <dbReference type="Proteomes" id="UP000198596"/>
    </source>
</evidence>
<dbReference type="EMBL" id="FONQ01000010">
    <property type="protein sequence ID" value="SFF17147.1"/>
    <property type="molecule type" value="Genomic_DNA"/>
</dbReference>
<proteinExistence type="predicted"/>
<dbReference type="STRING" id="935223.SAMN04488131_11095"/>
<dbReference type="Proteomes" id="UP000198596">
    <property type="component" value="Unassembled WGS sequence"/>
</dbReference>
<name>A0A1I2GJZ4_9FLAO</name>
<evidence type="ECO:0000313" key="1">
    <source>
        <dbReference type="EMBL" id="SFF17147.1"/>
    </source>
</evidence>